<dbReference type="Proteomes" id="UP000180175">
    <property type="component" value="Chromosome"/>
</dbReference>
<dbReference type="PANTHER" id="PTHR43617">
    <property type="entry name" value="L-AMINO ACID N-ACETYLTRANSFERASE"/>
    <property type="match status" value="1"/>
</dbReference>
<dbReference type="RefSeq" id="WP_071317792.1">
    <property type="nucleotide sequence ID" value="NZ_CP063356.2"/>
</dbReference>
<dbReference type="OrthoDB" id="794462at2"/>
<dbReference type="EMBL" id="CP063356">
    <property type="protein sequence ID" value="QOY35544.1"/>
    <property type="molecule type" value="Genomic_DNA"/>
</dbReference>
<dbReference type="InterPro" id="IPR000182">
    <property type="entry name" value="GNAT_dom"/>
</dbReference>
<evidence type="ECO:0000313" key="3">
    <source>
        <dbReference type="EMBL" id="QOY35544.1"/>
    </source>
</evidence>
<dbReference type="InterPro" id="IPR050276">
    <property type="entry name" value="MshD_Acetyltransferase"/>
</dbReference>
<keyword evidence="4" id="KW-1185">Reference proteome</keyword>
<dbReference type="PROSITE" id="PS51186">
    <property type="entry name" value="GNAT"/>
    <property type="match status" value="1"/>
</dbReference>
<dbReference type="CDD" id="cd04301">
    <property type="entry name" value="NAT_SF"/>
    <property type="match status" value="1"/>
</dbReference>
<gene>
    <name evidence="3" type="ORF">AWH56_023170</name>
    <name evidence="2" type="ORF">AWH56_14720</name>
</gene>
<dbReference type="GO" id="GO:0016747">
    <property type="term" value="F:acyltransferase activity, transferring groups other than amino-acyl groups"/>
    <property type="evidence" value="ECO:0007669"/>
    <property type="project" value="InterPro"/>
</dbReference>
<reference evidence="2 4" key="1">
    <citation type="submission" date="2016-10" db="EMBL/GenBank/DDBJ databases">
        <title>Draft genome sequences of four alkaliphilic bacteria belonging to the Anaerobacillus genus.</title>
        <authorList>
            <person name="Bassil N.M."/>
            <person name="Lloyd J.R."/>
        </authorList>
    </citation>
    <scope>NUCLEOTIDE SEQUENCE [LARGE SCALE GENOMIC DNA]</scope>
    <source>
        <strain evidence="2 4">NB2006</strain>
    </source>
</reference>
<reference evidence="3" key="4">
    <citation type="submission" date="2020-10" db="EMBL/GenBank/DDBJ databases">
        <authorList>
            <person name="Bassil N.M."/>
            <person name="Lloyd J.R."/>
        </authorList>
    </citation>
    <scope>NUCLEOTIDE SEQUENCE</scope>
    <source>
        <strain evidence="3">NB2006</strain>
    </source>
</reference>
<evidence type="ECO:0000313" key="2">
    <source>
        <dbReference type="EMBL" id="OIJ12215.1"/>
    </source>
</evidence>
<name>A0A1S2LL92_9BACI</name>
<evidence type="ECO:0000313" key="4">
    <source>
        <dbReference type="Proteomes" id="UP000180175"/>
    </source>
</evidence>
<dbReference type="InterPro" id="IPR016181">
    <property type="entry name" value="Acyl_CoA_acyltransferase"/>
</dbReference>
<dbReference type="PANTHER" id="PTHR43617:SF22">
    <property type="entry name" value="L-AMINO ACID N-ACETYLTRANSFERASE AAAT"/>
    <property type="match status" value="1"/>
</dbReference>
<reference evidence="3 4" key="2">
    <citation type="journal article" date="2017" name="Genome Announc.">
        <title>Draft Genome Sequences of Four Alkaliphilic Bacteria Belonging to the Anaerobacillus Genus.</title>
        <authorList>
            <person name="Bassil N.M."/>
            <person name="Lloyd J.R."/>
        </authorList>
    </citation>
    <scope>NUCLEOTIDE SEQUENCE [LARGE SCALE GENOMIC DNA]</scope>
    <source>
        <strain evidence="3 4">NB2006</strain>
    </source>
</reference>
<dbReference type="Gene3D" id="3.40.630.30">
    <property type="match status" value="1"/>
</dbReference>
<protein>
    <submittedName>
        <fullName evidence="2">GNAT family N-acetyltransferase</fullName>
    </submittedName>
</protein>
<dbReference type="EMBL" id="LQXD01000129">
    <property type="protein sequence ID" value="OIJ12215.1"/>
    <property type="molecule type" value="Genomic_DNA"/>
</dbReference>
<sequence>MELKIRKMQAKDIKQVQQVAKISWNTTYNGIIPIEVQENFLSSAYSDEMMQTRLERSFIFVAEVEGDVVGFANFSSVKEGGKVELAAIYLDPQFQGKGIGTGLLEQGIKDIEGIKEIYLNVEKENQSGRTFYKAKGFEVLNEFDDEFDGHILKTVRMILKVS</sequence>
<organism evidence="2 4">
    <name type="scientific">Anaerobacillus isosaccharinicus</name>
    <dbReference type="NCBI Taxonomy" id="1532552"/>
    <lineage>
        <taxon>Bacteria</taxon>
        <taxon>Bacillati</taxon>
        <taxon>Bacillota</taxon>
        <taxon>Bacilli</taxon>
        <taxon>Bacillales</taxon>
        <taxon>Bacillaceae</taxon>
        <taxon>Anaerobacillus</taxon>
    </lineage>
</organism>
<dbReference type="SUPFAM" id="SSF55729">
    <property type="entry name" value="Acyl-CoA N-acyltransferases (Nat)"/>
    <property type="match status" value="1"/>
</dbReference>
<reference evidence="3 4" key="3">
    <citation type="journal article" date="2019" name="Int. J. Syst. Evol. Microbiol.">
        <title>Anaerobacillus isosaccharinicus sp. nov., an alkaliphilic bacterium which degrades isosaccharinic acid.</title>
        <authorList>
            <person name="Bassil N.M."/>
            <person name="Lloyd J.R."/>
        </authorList>
    </citation>
    <scope>NUCLEOTIDE SEQUENCE [LARGE SCALE GENOMIC DNA]</scope>
    <source>
        <strain evidence="3 4">NB2006</strain>
    </source>
</reference>
<keyword evidence="2" id="KW-0808">Transferase</keyword>
<evidence type="ECO:0000259" key="1">
    <source>
        <dbReference type="PROSITE" id="PS51186"/>
    </source>
</evidence>
<dbReference type="AlphaFoldDB" id="A0A1S2LL92"/>
<feature type="domain" description="N-acetyltransferase" evidence="1">
    <location>
        <begin position="3"/>
        <end position="162"/>
    </location>
</feature>
<dbReference type="Pfam" id="PF00583">
    <property type="entry name" value="Acetyltransf_1"/>
    <property type="match status" value="1"/>
</dbReference>
<accession>A0A1S2LL92</accession>
<proteinExistence type="predicted"/>
<dbReference type="KEGG" id="aia:AWH56_023170"/>